<accession>A0A402BLF4</accession>
<dbReference type="EMBL" id="BIFT01000003">
    <property type="protein sequence ID" value="GCE32162.1"/>
    <property type="molecule type" value="Genomic_DNA"/>
</dbReference>
<dbReference type="RefSeq" id="WP_126632156.1">
    <property type="nucleotide sequence ID" value="NZ_BIFT01000003.1"/>
</dbReference>
<evidence type="ECO:0000313" key="1">
    <source>
        <dbReference type="EMBL" id="GCE32162.1"/>
    </source>
</evidence>
<evidence type="ECO:0000313" key="2">
    <source>
        <dbReference type="Proteomes" id="UP000287171"/>
    </source>
</evidence>
<dbReference type="AlphaFoldDB" id="A0A402BLF4"/>
<organism evidence="1 2">
    <name type="scientific">Dictyobacter alpinus</name>
    <dbReference type="NCBI Taxonomy" id="2014873"/>
    <lineage>
        <taxon>Bacteria</taxon>
        <taxon>Bacillati</taxon>
        <taxon>Chloroflexota</taxon>
        <taxon>Ktedonobacteria</taxon>
        <taxon>Ktedonobacterales</taxon>
        <taxon>Dictyobacteraceae</taxon>
        <taxon>Dictyobacter</taxon>
    </lineage>
</organism>
<proteinExistence type="predicted"/>
<comment type="caution">
    <text evidence="1">The sequence shown here is derived from an EMBL/GenBank/DDBJ whole genome shotgun (WGS) entry which is preliminary data.</text>
</comment>
<sequence>MDTKQLFTYLKDLILQTPAYRGVPSFPDEVERARTLEQIVWWLGATNFSASPHSVAVSELSLLCAQLDSSYNGFMRLLFFLSNVDTPGFFLGHERKHTDYPLPQNIGSHETSRAIAHAVKGEARLRKALAQYLIFEYDLAGYETLTLTELAVRVEKEYRWEYGDKAFTQSSRNVASALARTETERESLRKMLQLALEIGSRHLRSRLAVNWLAQVQLRDSTLQQDLDRLKQMTLKAIWLQQEMTYSTDDPEFIKVLLRGGTFEGQQN</sequence>
<protein>
    <submittedName>
        <fullName evidence="1">Uncharacterized protein</fullName>
    </submittedName>
</protein>
<dbReference type="Proteomes" id="UP000287171">
    <property type="component" value="Unassembled WGS sequence"/>
</dbReference>
<gene>
    <name evidence="1" type="ORF">KDA_76460</name>
</gene>
<reference evidence="2" key="1">
    <citation type="submission" date="2018-12" db="EMBL/GenBank/DDBJ databases">
        <title>Tengunoibacter tsumagoiensis gen. nov., sp. nov., Dictyobacter kobayashii sp. nov., D. alpinus sp. nov., and D. joshuensis sp. nov. and description of Dictyobacteraceae fam. nov. within the order Ktedonobacterales isolated from Tengu-no-mugimeshi.</title>
        <authorList>
            <person name="Wang C.M."/>
            <person name="Zheng Y."/>
            <person name="Sakai Y."/>
            <person name="Toyoda A."/>
            <person name="Minakuchi Y."/>
            <person name="Abe K."/>
            <person name="Yokota A."/>
            <person name="Yabe S."/>
        </authorList>
    </citation>
    <scope>NUCLEOTIDE SEQUENCE [LARGE SCALE GENOMIC DNA]</scope>
    <source>
        <strain evidence="2">Uno16</strain>
    </source>
</reference>
<keyword evidence="2" id="KW-1185">Reference proteome</keyword>
<name>A0A402BLF4_9CHLR</name>